<protein>
    <submittedName>
        <fullName evidence="2">Uncharacterized protein</fullName>
    </submittedName>
</protein>
<evidence type="ECO:0000313" key="3">
    <source>
        <dbReference type="Proteomes" id="UP000005237"/>
    </source>
</evidence>
<sequence>MLDVPNSPNLSPSCSPVDDNDKKQKRTPRKTLVLTIAFRTCGKQKSDRSEKLIPYVKSIVDRGVVIVDNQNRYRNRKYPFRTTLGSLPTGQCIVLTNCPMAPEQISESNTDTETDASSPYYGN</sequence>
<feature type="region of interest" description="Disordered" evidence="1">
    <location>
        <begin position="103"/>
        <end position="123"/>
    </location>
</feature>
<reference evidence="2" key="2">
    <citation type="submission" date="2022-06" db="UniProtKB">
        <authorList>
            <consortium name="EnsemblMetazoa"/>
        </authorList>
    </citation>
    <scope>IDENTIFICATION</scope>
    <source>
        <strain evidence="2">DF5081</strain>
    </source>
</reference>
<feature type="compositionally biased region" description="Low complexity" evidence="1">
    <location>
        <begin position="1"/>
        <end position="16"/>
    </location>
</feature>
<feature type="compositionally biased region" description="Polar residues" evidence="1">
    <location>
        <begin position="105"/>
        <end position="117"/>
    </location>
</feature>
<dbReference type="AlphaFoldDB" id="A0A8R1DRA0"/>
<reference evidence="3" key="1">
    <citation type="submission" date="2010-08" db="EMBL/GenBank/DDBJ databases">
        <authorList>
            <consortium name="Caenorhabditis japonica Sequencing Consortium"/>
            <person name="Wilson R.K."/>
        </authorList>
    </citation>
    <scope>NUCLEOTIDE SEQUENCE [LARGE SCALE GENOMIC DNA]</scope>
    <source>
        <strain evidence="3">DF5081</strain>
    </source>
</reference>
<keyword evidence="3" id="KW-1185">Reference proteome</keyword>
<organism evidence="2 3">
    <name type="scientific">Caenorhabditis japonica</name>
    <dbReference type="NCBI Taxonomy" id="281687"/>
    <lineage>
        <taxon>Eukaryota</taxon>
        <taxon>Metazoa</taxon>
        <taxon>Ecdysozoa</taxon>
        <taxon>Nematoda</taxon>
        <taxon>Chromadorea</taxon>
        <taxon>Rhabditida</taxon>
        <taxon>Rhabditina</taxon>
        <taxon>Rhabditomorpha</taxon>
        <taxon>Rhabditoidea</taxon>
        <taxon>Rhabditidae</taxon>
        <taxon>Peloderinae</taxon>
        <taxon>Caenorhabditis</taxon>
    </lineage>
</organism>
<accession>A0A8R1DRA0</accession>
<evidence type="ECO:0000313" key="2">
    <source>
        <dbReference type="EnsemblMetazoa" id="CJA08808.1"/>
    </source>
</evidence>
<evidence type="ECO:0000256" key="1">
    <source>
        <dbReference type="SAM" id="MobiDB-lite"/>
    </source>
</evidence>
<dbReference type="Proteomes" id="UP000005237">
    <property type="component" value="Unassembled WGS sequence"/>
</dbReference>
<proteinExistence type="predicted"/>
<dbReference type="EnsemblMetazoa" id="CJA08808.1">
    <property type="protein sequence ID" value="CJA08808.1"/>
    <property type="gene ID" value="WBGene00128012"/>
</dbReference>
<name>A0A8R1DRA0_CAEJA</name>
<feature type="region of interest" description="Disordered" evidence="1">
    <location>
        <begin position="1"/>
        <end position="29"/>
    </location>
</feature>